<feature type="compositionally biased region" description="Polar residues" evidence="2">
    <location>
        <begin position="144"/>
        <end position="158"/>
    </location>
</feature>
<feature type="region of interest" description="Disordered" evidence="2">
    <location>
        <begin position="503"/>
        <end position="531"/>
    </location>
</feature>
<feature type="coiled-coil region" evidence="1">
    <location>
        <begin position="997"/>
        <end position="1092"/>
    </location>
</feature>
<feature type="coiled-coil region" evidence="1">
    <location>
        <begin position="1137"/>
        <end position="1241"/>
    </location>
</feature>
<accession>A0AAD9VI19</accession>
<dbReference type="PANTHER" id="PTHR23159:SF31">
    <property type="entry name" value="CENTROSOME-ASSOCIATED PROTEIN CEP250 ISOFORM X1"/>
    <property type="match status" value="1"/>
</dbReference>
<feature type="compositionally biased region" description="Basic and acidic residues" evidence="2">
    <location>
        <begin position="348"/>
        <end position="359"/>
    </location>
</feature>
<dbReference type="Proteomes" id="UP001249851">
    <property type="component" value="Unassembled WGS sequence"/>
</dbReference>
<feature type="compositionally biased region" description="Low complexity" evidence="2">
    <location>
        <begin position="328"/>
        <end position="347"/>
    </location>
</feature>
<dbReference type="PANTHER" id="PTHR23159">
    <property type="entry name" value="CENTROSOMAL PROTEIN 2"/>
    <property type="match status" value="1"/>
</dbReference>
<keyword evidence="1" id="KW-0175">Coiled coil</keyword>
<feature type="region of interest" description="Disordered" evidence="2">
    <location>
        <begin position="257"/>
        <end position="280"/>
    </location>
</feature>
<evidence type="ECO:0000313" key="4">
    <source>
        <dbReference type="Proteomes" id="UP001249851"/>
    </source>
</evidence>
<feature type="compositionally biased region" description="Low complexity" evidence="2">
    <location>
        <begin position="1310"/>
        <end position="1326"/>
    </location>
</feature>
<dbReference type="EMBL" id="JARQWQ010000001">
    <property type="protein sequence ID" value="KAK2574487.1"/>
    <property type="molecule type" value="Genomic_DNA"/>
</dbReference>
<evidence type="ECO:0000313" key="3">
    <source>
        <dbReference type="EMBL" id="KAK2574487.1"/>
    </source>
</evidence>
<comment type="caution">
    <text evidence="3">The sequence shown here is derived from an EMBL/GenBank/DDBJ whole genome shotgun (WGS) entry which is preliminary data.</text>
</comment>
<feature type="compositionally biased region" description="Polar residues" evidence="2">
    <location>
        <begin position="1243"/>
        <end position="1273"/>
    </location>
</feature>
<gene>
    <name evidence="3" type="ORF">P5673_000661</name>
</gene>
<feature type="compositionally biased region" description="Polar residues" evidence="2">
    <location>
        <begin position="360"/>
        <end position="393"/>
    </location>
</feature>
<feature type="coiled-coil region" evidence="1">
    <location>
        <begin position="598"/>
        <end position="941"/>
    </location>
</feature>
<feature type="compositionally biased region" description="Basic and acidic residues" evidence="2">
    <location>
        <begin position="1329"/>
        <end position="1345"/>
    </location>
</feature>
<reference evidence="3" key="1">
    <citation type="journal article" date="2023" name="G3 (Bethesda)">
        <title>Whole genome assembly and annotation of the endangered Caribbean coral Acropora cervicornis.</title>
        <authorList>
            <person name="Selwyn J.D."/>
            <person name="Vollmer S.V."/>
        </authorList>
    </citation>
    <scope>NUCLEOTIDE SEQUENCE</scope>
    <source>
        <strain evidence="3">K2</strain>
    </source>
</reference>
<proteinExistence type="predicted"/>
<name>A0AAD9VI19_ACRCE</name>
<feature type="region of interest" description="Disordered" evidence="2">
    <location>
        <begin position="61"/>
        <end position="81"/>
    </location>
</feature>
<sequence>MDADVSLHSADSICSDDTEYLLGQNVSIREIDDDDLQINSSHNQSPQHSPQKLHVQRVNLRSPSRKVSVKPGNEFQRSPGKRAAVVESPIVKATVKSEKKLKFPHEYLLNEVPNPRHPQQVKGQVVARKKSMKYSQDFDRVSKSKTSVKGSHSKQHQIQSFSISDNPKVVGIDTQVHGLGKANRSPSTKPELDYDLTAQEMPASKEKNRVKRKPMPSGRLPVQQTLTANHDNWELDSEISLDMYNAGQSNVGVETNDLESEMSEATEDLVREEDDADDDEDIREKLKELNLAVNFDAGTNEYFDDKVREGAELLSKLFGGQVDNYYNSSSSGQSKSSVSGSGSVQEVSRSDGQMEERRNLSNPSSSISQQTFQKSLSPQLQPRTSGQNSGTDQSSSFESSVSTPVKWPRSASRKEVRFREEMVKARERQQRNHEAVCEFIMDTSALRAAMNYDDGVDDDNNRGNSRGQREYYQADIGVDELVYGQTRPQTSQSVAQIGKNAGDCIKMQSPSKQRAPGRDENYSTHKDRSDQKYHIEQTFSDGGNSRRFDNQERESVNGGFMTSTPYTNSQAVFTPPKGSQVDKLNFQREAHQKILLKLQESETKLNKSLQQCKNVEFELEEAMSRKKIALQEIHVLEETIKRNEAEVKSSENLVEQYQQQATKTRTQLMDLELQRDNIQHEIKELKNCLARQKQEAQQVVEVEKKNELKVLELSIEKDQLQSEMELLRSQLKQVEGNWVNEKQNYQHKIGVLQDQLHEEQKGAKDCVEKLKQQLEDERQKARDSHYERINAIHKLQDESKEMHDKELEVLTNRLMREKEMELASEREKARRDVEELGKKVQSKDHQLLQLEKDVKDHEEQKRILKTQVIQEQQKLVDCEREWKDIVGKQEREIKDLKMEIDSFCQREASLHEKHKRTKEFLEEKESELGRLEESYSSRSDELSQVIKNKDDEITMLRGLVRQQEDATRLLGEKLRSEAQEHIRNALERERETTDLERTRHQVKLEEIREKYESALKQVRQELETERKGHTHLNASVYKIKKEIEKLRELNLQAEEEKVNAVANVRNEAKAEIEKMRDKIQELSTRAETSEKETVLEINEECRKTAALIGDSSNTTPVRNLSGSFIGESPMSTTASPAKEALLNLRSYNEELRQHLVEARKELEQNNRELALKRQQVTGDLTPQQIQIFTKALTAKEEELARIKRQLQEEKERNILQIKSERMAYQKTIERLERELKQVKAAANSVTPTSSPMVNGHSSPSESGVGTCLSSTTPSPRPGDDNSTARLLRHLQGRVQQLRAQNDSLRKSSENESLNESHSSVVSTESVGTDFRRNDQNEEHSCITNR</sequence>
<evidence type="ECO:0000256" key="1">
    <source>
        <dbReference type="SAM" id="Coils"/>
    </source>
</evidence>
<feature type="region of interest" description="Disordered" evidence="2">
    <location>
        <begin position="327"/>
        <end position="413"/>
    </location>
</feature>
<protein>
    <submittedName>
        <fullName evidence="3">Uncharacterized protein</fullName>
    </submittedName>
</protein>
<feature type="compositionally biased region" description="Basic and acidic residues" evidence="2">
    <location>
        <begin position="516"/>
        <end position="531"/>
    </location>
</feature>
<organism evidence="3 4">
    <name type="scientific">Acropora cervicornis</name>
    <name type="common">Staghorn coral</name>
    <dbReference type="NCBI Taxonomy" id="6130"/>
    <lineage>
        <taxon>Eukaryota</taxon>
        <taxon>Metazoa</taxon>
        <taxon>Cnidaria</taxon>
        <taxon>Anthozoa</taxon>
        <taxon>Hexacorallia</taxon>
        <taxon>Scleractinia</taxon>
        <taxon>Astrocoeniina</taxon>
        <taxon>Acroporidae</taxon>
        <taxon>Acropora</taxon>
    </lineage>
</organism>
<feature type="region of interest" description="Disordered" evidence="2">
    <location>
        <begin position="1299"/>
        <end position="1345"/>
    </location>
</feature>
<feature type="region of interest" description="Disordered" evidence="2">
    <location>
        <begin position="132"/>
        <end position="158"/>
    </location>
</feature>
<feature type="region of interest" description="Disordered" evidence="2">
    <location>
        <begin position="1242"/>
        <end position="1283"/>
    </location>
</feature>
<keyword evidence="4" id="KW-1185">Reference proteome</keyword>
<evidence type="ECO:0000256" key="2">
    <source>
        <dbReference type="SAM" id="MobiDB-lite"/>
    </source>
</evidence>
<reference evidence="3" key="2">
    <citation type="journal article" date="2023" name="Science">
        <title>Genomic signatures of disease resistance in endangered staghorn corals.</title>
        <authorList>
            <person name="Vollmer S.V."/>
            <person name="Selwyn J.D."/>
            <person name="Despard B.A."/>
            <person name="Roesel C.L."/>
        </authorList>
    </citation>
    <scope>NUCLEOTIDE SEQUENCE</scope>
    <source>
        <strain evidence="3">K2</strain>
    </source>
</reference>